<protein>
    <recommendedName>
        <fullName evidence="1">Fibronectin type-III domain-containing protein</fullName>
    </recommendedName>
</protein>
<dbReference type="PANTHER" id="PTHR20859:SF48">
    <property type="entry name" value="INTERLEUKIN-20 RECEPTOR SUBUNIT BETA"/>
    <property type="match status" value="1"/>
</dbReference>
<evidence type="ECO:0000313" key="2">
    <source>
        <dbReference type="Ensembl" id="ENSTNIP00000005356.1"/>
    </source>
</evidence>
<evidence type="ECO:0000259" key="1">
    <source>
        <dbReference type="Pfam" id="PF01108"/>
    </source>
</evidence>
<dbReference type="STRING" id="99883.ENSTNIP00000005356"/>
<dbReference type="HOGENOM" id="CLU_1791171_0_0_1"/>
<reference evidence="2" key="2">
    <citation type="submission" date="2025-08" db="UniProtKB">
        <authorList>
            <consortium name="Ensembl"/>
        </authorList>
    </citation>
    <scope>IDENTIFICATION</scope>
</reference>
<accession>H3CAT4</accession>
<dbReference type="GeneTree" id="ENSGT00510000048354"/>
<dbReference type="Proteomes" id="UP000007303">
    <property type="component" value="Unassembled WGS sequence"/>
</dbReference>
<reference evidence="2" key="3">
    <citation type="submission" date="2025-09" db="UniProtKB">
        <authorList>
            <consortium name="Ensembl"/>
        </authorList>
    </citation>
    <scope>IDENTIFICATION</scope>
</reference>
<dbReference type="GO" id="GO:0005886">
    <property type="term" value="C:plasma membrane"/>
    <property type="evidence" value="ECO:0007669"/>
    <property type="project" value="TreeGrafter"/>
</dbReference>
<dbReference type="InterPro" id="IPR013783">
    <property type="entry name" value="Ig-like_fold"/>
</dbReference>
<dbReference type="InterPro" id="IPR050650">
    <property type="entry name" value="Type-II_Cytokine-TF_Rcpt"/>
</dbReference>
<dbReference type="InterPro" id="IPR036116">
    <property type="entry name" value="FN3_sf"/>
</dbReference>
<dbReference type="CDD" id="cd00063">
    <property type="entry name" value="FN3"/>
    <property type="match status" value="1"/>
</dbReference>
<name>H3CAT4_TETNG</name>
<organism evidence="2 3">
    <name type="scientific">Tetraodon nigroviridis</name>
    <name type="common">Spotted green pufferfish</name>
    <name type="synonym">Chelonodon nigroviridis</name>
    <dbReference type="NCBI Taxonomy" id="99883"/>
    <lineage>
        <taxon>Eukaryota</taxon>
        <taxon>Metazoa</taxon>
        <taxon>Chordata</taxon>
        <taxon>Craniata</taxon>
        <taxon>Vertebrata</taxon>
        <taxon>Euteleostomi</taxon>
        <taxon>Actinopterygii</taxon>
        <taxon>Neopterygii</taxon>
        <taxon>Teleostei</taxon>
        <taxon>Neoteleostei</taxon>
        <taxon>Acanthomorphata</taxon>
        <taxon>Eupercaria</taxon>
        <taxon>Tetraodontiformes</taxon>
        <taxon>Tetradontoidea</taxon>
        <taxon>Tetraodontidae</taxon>
        <taxon>Tetraodon</taxon>
    </lineage>
</organism>
<sequence>MRHVLRWRPLQDNCSTALVYSVQFQGEFELSVLNDSWVDAAGCQRTPGTSCDLTFDLGSDSDYRLRIRAHCGAQTSAWSRSSSPFNRRDTVLTAPLMKVASEGGALRVSLSEPPRLTTLLVEVWRR</sequence>
<dbReference type="InParanoid" id="H3CAT4"/>
<dbReference type="GO" id="GO:0004896">
    <property type="term" value="F:cytokine receptor activity"/>
    <property type="evidence" value="ECO:0007669"/>
    <property type="project" value="TreeGrafter"/>
</dbReference>
<dbReference type="Ensembl" id="ENSTNIT00000005502.1">
    <property type="protein sequence ID" value="ENSTNIP00000005356.1"/>
    <property type="gene ID" value="ENSTNIG00000002795.1"/>
</dbReference>
<dbReference type="Pfam" id="PF01108">
    <property type="entry name" value="Tissue_fac"/>
    <property type="match status" value="1"/>
</dbReference>
<dbReference type="AlphaFoldDB" id="H3CAT4"/>
<reference evidence="3" key="1">
    <citation type="journal article" date="2004" name="Nature">
        <title>Genome duplication in the teleost fish Tetraodon nigroviridis reveals the early vertebrate proto-karyotype.</title>
        <authorList>
            <person name="Jaillon O."/>
            <person name="Aury J.-M."/>
            <person name="Brunet F."/>
            <person name="Petit J.-L."/>
            <person name="Stange-Thomann N."/>
            <person name="Mauceli E."/>
            <person name="Bouneau L."/>
            <person name="Fischer C."/>
            <person name="Ozouf-Costaz C."/>
            <person name="Bernot A."/>
            <person name="Nicaud S."/>
            <person name="Jaffe D."/>
            <person name="Fisher S."/>
            <person name="Lutfalla G."/>
            <person name="Dossat C."/>
            <person name="Segurens B."/>
            <person name="Dasilva C."/>
            <person name="Salanoubat M."/>
            <person name="Levy M."/>
            <person name="Boudet N."/>
            <person name="Castellano S."/>
            <person name="Anthouard V."/>
            <person name="Jubin C."/>
            <person name="Castelli V."/>
            <person name="Katinka M."/>
            <person name="Vacherie B."/>
            <person name="Biemont C."/>
            <person name="Skalli Z."/>
            <person name="Cattolico L."/>
            <person name="Poulain J."/>
            <person name="De Berardinis V."/>
            <person name="Cruaud C."/>
            <person name="Duprat S."/>
            <person name="Brottier P."/>
            <person name="Coutanceau J.-P."/>
            <person name="Gouzy J."/>
            <person name="Parra G."/>
            <person name="Lardier G."/>
            <person name="Chapple C."/>
            <person name="McKernan K.J."/>
            <person name="McEwan P."/>
            <person name="Bosak S."/>
            <person name="Kellis M."/>
            <person name="Volff J.-N."/>
            <person name="Guigo R."/>
            <person name="Zody M.C."/>
            <person name="Mesirov J."/>
            <person name="Lindblad-Toh K."/>
            <person name="Birren B."/>
            <person name="Nusbaum C."/>
            <person name="Kahn D."/>
            <person name="Robinson-Rechavi M."/>
            <person name="Laudet V."/>
            <person name="Schachter V."/>
            <person name="Quetier F."/>
            <person name="Saurin W."/>
            <person name="Scarpelli C."/>
            <person name="Wincker P."/>
            <person name="Lander E.S."/>
            <person name="Weissenbach J."/>
            <person name="Roest Crollius H."/>
        </authorList>
    </citation>
    <scope>NUCLEOTIDE SEQUENCE [LARGE SCALE GENOMIC DNA]</scope>
</reference>
<evidence type="ECO:0000313" key="3">
    <source>
        <dbReference type="Proteomes" id="UP000007303"/>
    </source>
</evidence>
<dbReference type="Gene3D" id="2.60.40.10">
    <property type="entry name" value="Immunoglobulins"/>
    <property type="match status" value="1"/>
</dbReference>
<dbReference type="InterPro" id="IPR003961">
    <property type="entry name" value="FN3_dom"/>
</dbReference>
<proteinExistence type="predicted"/>
<dbReference type="OMA" id="KGHELQV"/>
<dbReference type="SUPFAM" id="SSF49265">
    <property type="entry name" value="Fibronectin type III"/>
    <property type="match status" value="1"/>
</dbReference>
<dbReference type="GO" id="GO:0042015">
    <property type="term" value="F:interleukin-20 binding"/>
    <property type="evidence" value="ECO:0007669"/>
    <property type="project" value="TreeGrafter"/>
</dbReference>
<dbReference type="PANTHER" id="PTHR20859">
    <property type="entry name" value="INTERFERON/INTERLEUKIN RECEPTOR"/>
    <property type="match status" value="1"/>
</dbReference>
<feature type="domain" description="Fibronectin type-III" evidence="1">
    <location>
        <begin position="1"/>
        <end position="78"/>
    </location>
</feature>
<keyword evidence="3" id="KW-1185">Reference proteome</keyword>